<dbReference type="InterPro" id="IPR029055">
    <property type="entry name" value="Ntn_hydrolases_N"/>
</dbReference>
<dbReference type="RefSeq" id="XP_026489316.2">
    <property type="nucleotide sequence ID" value="XM_026633531.2"/>
</dbReference>
<dbReference type="AlphaFoldDB" id="A0A8B8HZU1"/>
<dbReference type="Proteomes" id="UP001652626">
    <property type="component" value="Chromosome 4"/>
</dbReference>
<feature type="transmembrane region" description="Helical" evidence="1">
    <location>
        <begin position="40"/>
        <end position="62"/>
    </location>
</feature>
<organism evidence="2 3">
    <name type="scientific">Vanessa tameamea</name>
    <name type="common">Kamehameha butterfly</name>
    <dbReference type="NCBI Taxonomy" id="334116"/>
    <lineage>
        <taxon>Eukaryota</taxon>
        <taxon>Metazoa</taxon>
        <taxon>Ecdysozoa</taxon>
        <taxon>Arthropoda</taxon>
        <taxon>Hexapoda</taxon>
        <taxon>Insecta</taxon>
        <taxon>Pterygota</taxon>
        <taxon>Neoptera</taxon>
        <taxon>Endopterygota</taxon>
        <taxon>Lepidoptera</taxon>
        <taxon>Glossata</taxon>
        <taxon>Ditrysia</taxon>
        <taxon>Papilionoidea</taxon>
        <taxon>Nymphalidae</taxon>
        <taxon>Nymphalinae</taxon>
        <taxon>Vanessa</taxon>
    </lineage>
</organism>
<keyword evidence="1" id="KW-1133">Transmembrane helix</keyword>
<reference evidence="3" key="1">
    <citation type="submission" date="2025-08" db="UniProtKB">
        <authorList>
            <consortium name="RefSeq"/>
        </authorList>
    </citation>
    <scope>IDENTIFICATION</scope>
    <source>
        <tissue evidence="3">Whole body</tissue>
    </source>
</reference>
<dbReference type="OrthoDB" id="7477491at2759"/>
<dbReference type="GO" id="GO:0070062">
    <property type="term" value="C:extracellular exosome"/>
    <property type="evidence" value="ECO:0007669"/>
    <property type="project" value="TreeGrafter"/>
</dbReference>
<proteinExistence type="predicted"/>
<sequence length="478" mass="48297">MSSSPDLQLPPGVVELREDVPLKAGSGSTSTRLCAGGPRLILAAFATLTAAITLALLTQIYYGDYEVVPHGSVSSSAAPCSRAGTAALRAGGRALDAAAAAALCLAVLAPHRTSLDASGSLVYWEYRSSRTQLPTVVEWGGEDAASGKQLTSRPPRLLVALAALHAKLGVLSWSQALQPAIDLAREGFLVSESLALEAESRGITGYTSTAHRTEPALADYLESLQSNTTAELCAAWSCDGAVRWRDDAAAVSVGSWRAWAAGAGGALAAEALHAAFGIDSLQITPSNVLKGVVDSLRTQWQTAGAQAPVGVASGLAVVDARDTYAALVTGLSMPFGSDAGSAESETGTPWTRDEPTAPLDLAPAIVVDQHVCGTRYVMGAESGAALAEGAASALSGGGAGAAGAAGAVDAVEGARVVVLPGGALALERGHSPPDLPDLATLPTLNASIPLPALNFVQQRGDALLSHADSRGGGVASRF</sequence>
<dbReference type="PRINTS" id="PR01210">
    <property type="entry name" value="GGTRANSPTASE"/>
</dbReference>
<dbReference type="PANTHER" id="PTHR47278">
    <property type="entry name" value="GLUTATHIONE HYDROLASE 6"/>
    <property type="match status" value="1"/>
</dbReference>
<dbReference type="SUPFAM" id="SSF56235">
    <property type="entry name" value="N-terminal nucleophile aminohydrolases (Ntn hydrolases)"/>
    <property type="match status" value="1"/>
</dbReference>
<evidence type="ECO:0000256" key="1">
    <source>
        <dbReference type="SAM" id="Phobius"/>
    </source>
</evidence>
<keyword evidence="1" id="KW-0812">Transmembrane</keyword>
<dbReference type="GeneID" id="113395827"/>
<dbReference type="OMA" id="YEILYGH"/>
<evidence type="ECO:0000313" key="2">
    <source>
        <dbReference type="Proteomes" id="UP001652626"/>
    </source>
</evidence>
<dbReference type="InterPro" id="IPR052688">
    <property type="entry name" value="Gamma-glutamyltransfase"/>
</dbReference>
<gene>
    <name evidence="3" type="primary">LOC113395827</name>
</gene>
<dbReference type="Pfam" id="PF01019">
    <property type="entry name" value="G_glu_transpept"/>
    <property type="match status" value="1"/>
</dbReference>
<accession>A0A8B8HZU1</accession>
<dbReference type="PANTHER" id="PTHR47278:SF1">
    <property type="entry name" value="GLUTATHIONE HYDROLASE 6"/>
    <property type="match status" value="1"/>
</dbReference>
<protein>
    <submittedName>
        <fullName evidence="3">Glutathione hydrolase 7-like</fullName>
    </submittedName>
</protein>
<keyword evidence="1" id="KW-0472">Membrane</keyword>
<keyword evidence="2" id="KW-1185">Reference proteome</keyword>
<evidence type="ECO:0000313" key="3">
    <source>
        <dbReference type="RefSeq" id="XP_026489316.2"/>
    </source>
</evidence>
<name>A0A8B8HZU1_VANTA</name>